<dbReference type="Gene3D" id="2.60.40.10">
    <property type="entry name" value="Immunoglobulins"/>
    <property type="match status" value="1"/>
</dbReference>
<dbReference type="SUPFAM" id="SSF49299">
    <property type="entry name" value="PKD domain"/>
    <property type="match status" value="1"/>
</dbReference>
<name>A0ABV8PYX5_9BACT</name>
<gene>
    <name evidence="5" type="ORF">ACFOW1_15185</name>
</gene>
<keyword evidence="3" id="KW-0325">Glycoprotein</keyword>
<accession>A0ABV8PYX5</accession>
<organism evidence="5 6">
    <name type="scientific">Parasediminibacterium paludis</name>
    <dbReference type="NCBI Taxonomy" id="908966"/>
    <lineage>
        <taxon>Bacteria</taxon>
        <taxon>Pseudomonadati</taxon>
        <taxon>Bacteroidota</taxon>
        <taxon>Chitinophagia</taxon>
        <taxon>Chitinophagales</taxon>
        <taxon>Chitinophagaceae</taxon>
        <taxon>Parasediminibacterium</taxon>
    </lineage>
</organism>
<dbReference type="RefSeq" id="WP_379015444.1">
    <property type="nucleotide sequence ID" value="NZ_JBHSDC010000029.1"/>
</dbReference>
<dbReference type="InterPro" id="IPR035986">
    <property type="entry name" value="PKD_dom_sf"/>
</dbReference>
<dbReference type="InterPro" id="IPR011042">
    <property type="entry name" value="6-blade_b-propeller_TolB-like"/>
</dbReference>
<protein>
    <submittedName>
        <fullName evidence="5">Beta strand repeat-containing protein</fullName>
    </submittedName>
</protein>
<evidence type="ECO:0000259" key="4">
    <source>
        <dbReference type="Pfam" id="PF19081"/>
    </source>
</evidence>
<dbReference type="SUPFAM" id="SSF81296">
    <property type="entry name" value="E set domains"/>
    <property type="match status" value="1"/>
</dbReference>
<dbReference type="Gene3D" id="2.130.10.130">
    <property type="entry name" value="Integrin alpha, N-terminal"/>
    <property type="match status" value="3"/>
</dbReference>
<dbReference type="SMART" id="SM00191">
    <property type="entry name" value="Int_alpha"/>
    <property type="match status" value="6"/>
</dbReference>
<dbReference type="PANTHER" id="PTHR46580">
    <property type="entry name" value="SENSOR KINASE-RELATED"/>
    <property type="match status" value="1"/>
</dbReference>
<dbReference type="InterPro" id="IPR028994">
    <property type="entry name" value="Integrin_alpha_N"/>
</dbReference>
<dbReference type="InterPro" id="IPR013783">
    <property type="entry name" value="Ig-like_fold"/>
</dbReference>
<comment type="caution">
    <text evidence="5">The sequence shown here is derived from an EMBL/GenBank/DDBJ whole genome shotgun (WGS) entry which is preliminary data.</text>
</comment>
<dbReference type="Pfam" id="PF13517">
    <property type="entry name" value="FG-GAP_3"/>
    <property type="match status" value="3"/>
</dbReference>
<evidence type="ECO:0000256" key="3">
    <source>
        <dbReference type="ARBA" id="ARBA00023180"/>
    </source>
</evidence>
<dbReference type="SUPFAM" id="SSF49373">
    <property type="entry name" value="Invasin/intimin cell-adhesion fragments"/>
    <property type="match status" value="1"/>
</dbReference>
<proteinExistence type="predicted"/>
<dbReference type="Pfam" id="PF19081">
    <property type="entry name" value="Ig_7"/>
    <property type="match status" value="1"/>
</dbReference>
<dbReference type="InterPro" id="IPR008964">
    <property type="entry name" value="Invasin/intimin_cell_adhesion"/>
</dbReference>
<dbReference type="SUPFAM" id="SSF63829">
    <property type="entry name" value="Calcium-dependent phosphotriesterase"/>
    <property type="match status" value="1"/>
</dbReference>
<dbReference type="InterPro" id="IPR044023">
    <property type="entry name" value="Ig_7"/>
</dbReference>
<dbReference type="PROSITE" id="PS51120">
    <property type="entry name" value="LDLRB"/>
    <property type="match status" value="1"/>
</dbReference>
<dbReference type="Proteomes" id="UP001595906">
    <property type="component" value="Unassembled WGS sequence"/>
</dbReference>
<dbReference type="InterPro" id="IPR013519">
    <property type="entry name" value="Int_alpha_beta-p"/>
</dbReference>
<dbReference type="SUPFAM" id="SSF69318">
    <property type="entry name" value="Integrin alpha N-terminal domain"/>
    <property type="match status" value="1"/>
</dbReference>
<evidence type="ECO:0000256" key="2">
    <source>
        <dbReference type="ARBA" id="ARBA00022737"/>
    </source>
</evidence>
<dbReference type="InterPro" id="IPR014756">
    <property type="entry name" value="Ig_E-set"/>
</dbReference>
<dbReference type="EMBL" id="JBHSDC010000029">
    <property type="protein sequence ID" value="MFC4233244.1"/>
    <property type="molecule type" value="Genomic_DNA"/>
</dbReference>
<evidence type="ECO:0000313" key="5">
    <source>
        <dbReference type="EMBL" id="MFC4233244.1"/>
    </source>
</evidence>
<dbReference type="InterPro" id="IPR000033">
    <property type="entry name" value="LDLR_classB_rpt"/>
</dbReference>
<evidence type="ECO:0000256" key="1">
    <source>
        <dbReference type="ARBA" id="ARBA00022729"/>
    </source>
</evidence>
<feature type="domain" description="Ig-like" evidence="4">
    <location>
        <begin position="984"/>
        <end position="1055"/>
    </location>
</feature>
<keyword evidence="2" id="KW-0677">Repeat</keyword>
<dbReference type="Gene3D" id="2.120.10.30">
    <property type="entry name" value="TolB, C-terminal domain"/>
    <property type="match status" value="2"/>
</dbReference>
<dbReference type="InterPro" id="IPR013517">
    <property type="entry name" value="FG-GAP"/>
</dbReference>
<dbReference type="SMART" id="SM00135">
    <property type="entry name" value="LY"/>
    <property type="match status" value="4"/>
</dbReference>
<reference evidence="6" key="1">
    <citation type="journal article" date="2019" name="Int. J. Syst. Evol. Microbiol.">
        <title>The Global Catalogue of Microorganisms (GCM) 10K type strain sequencing project: providing services to taxonomists for standard genome sequencing and annotation.</title>
        <authorList>
            <consortium name="The Broad Institute Genomics Platform"/>
            <consortium name="The Broad Institute Genome Sequencing Center for Infectious Disease"/>
            <person name="Wu L."/>
            <person name="Ma J."/>
        </authorList>
    </citation>
    <scope>NUCLEOTIDE SEQUENCE [LARGE SCALE GENOMIC DNA]</scope>
    <source>
        <strain evidence="6">CECT 8010</strain>
    </source>
</reference>
<sequence length="1879" mass="192064">MLTKKLTLTLVVLLAIVTISSAQSKIYWLVNSGNGTVNSAFQDGTSSKTLVSGASSPDGSCISTGLGKIYWVEGGSRKLRRANFDGSAVVDLADLSSLNPRGITIDEASNKLYIIGTSGFGYCNLDGTNLVVHLNGTQNYGQRGIAYNPYTNKLYITDQSSSLKSVDTSGANLKTLFSNLSGAWGVKIDVPGQKIYFSDYTKVDRCNLDGSGDTTIISIKNNYNFVSLCVDGRNNKLFWFAKDTIYSSALDGSSQTAILTGLSNVFDMSVLGGSSVQSYNINFSNITQTTASAIWNKGNGTGRAVFLTASNTGTPVPQNGTSYTANAAFGSGSQIGTSGWYCVYNGTDSVVNITGLTAGTTYRMMVNEYSGTGANQSYNVSVSTLNPNNFTTVAAPAGPPTITSFAPILGKPGDVITITGTNFSTTPANNIVFFGATRAAVTAATTTSLTVTVPKGATYAPITELNTDVSLACYSLSNFNPIFSPAKSGITTADFSPKQDFAGGIDTRSVAVGDLDGDGKPDLVVANYSANTISVYFNTATSGSIKAGSFAGKIDFATGTNPISVAIGDLDGDGKPDLAVGNNGSNTISIFRNTSTAGSIDANSFAAAVNIPANNYLYSLAIGDLDGDGKLDLVSANIGNPSVVSVLRNTSTTGSLSASSFASPVSFTTGSYPYSVAIADLDGDGKLDLAVANNNASTVSILRNTSTVGNIDATSFATKVDFAVGVRPWSIKIGDLDGDGKPDLAVVNETSNTVSVFRNTSTSGSINSTSFASKVDFVTGSTLPFSVAIGDLDGDGKPDLAVANTNGNTVSILRNTATLGSISASSFAPKVDFQTATAQDIAIADIDGDGKPDLVLANYGNSISGVSVLRNAELATLNVTSTLTTFTTCVGTASASQSFTVSGTALTANLVVTAPTGFEVSLTSGSGYASSVSLTPSSNTVANATIYVRLTSIATGTPIGNIAITSIGATTQNIAVSGTANIPPVAPTAVTATPSTIVIGNNSNLNATSFGNDINWWTAASNGTLLTTTSSGINYSVAPTTTTTYYAEAQQVNNFSDNAVHKIKLTSHGGDETIGYSFTPSSTITVTGVRRYSGSKISIWDNSGNLLLSQPCSGTDGVWTDIPITPIVLNAGTTYKIGAFVAASDPIYASYNVLPLNRSFGTTDTIGLAVSGDAIPKFNDGNAFWFVDIIIGAANCPSTTRTPVVVTVNLSTINTSGTVSGLSTCAGTASAAQNFTVSGTGLTDNLVVTAPVGYEISLTSGSGYASSVTLTPSSNAVANTTIYVRLTATASGTPVGNITVTSTGATTQSVPVNGIVNSLPTPTITAGGATTFCAGGSVTLTASSGSSYLWSTGETTASINVSTSGSYTVTVTNTNGCSATSSATTVTVNPLPTPTITTGGATTFCAGGSVTLTASSGSSYLWSTGATTASINVSNSGNYSVTVTNSNGCSAISSPTMVTVNLLPVVAPITGANAVCVGSTITLNSNTTNGVWSSSSITLATINGGTGLLTGVAAGTPTITYTITDINGCVNSVNAPITVNALPILTPITGASSVCQLNTIALSNTTNGGVWSSANAAIATVNNTGVVSGITAGVVTISYRITNANNCSSTNTKSITVLSQPARTPIVKDTLICKATNFIVDATVSGTATYAWTASAGGFTSTLPKVSISNPALYRLTITLANGCFYNDSINIRNTTDTAIRAKLLVSAQGFINDNIVAVNLTSPTPQTALWVIPSGAQVVSQSTSDLILKFSNTGKYQIGLNTTSLNVCNSSDSGIVIISNKDSAVNNVSNNITIREVNVGPNPSTGIYNFMIKLNQPGKISIRIYRTNGIMTYNTIIPASVGVTNINQLIDITSAPKDTYVAVVQSDDSYEVRTLIKN</sequence>
<evidence type="ECO:0000313" key="6">
    <source>
        <dbReference type="Proteomes" id="UP001595906"/>
    </source>
</evidence>
<keyword evidence="6" id="KW-1185">Reference proteome</keyword>
<keyword evidence="1" id="KW-0732">Signal</keyword>
<dbReference type="Gene3D" id="2.60.40.1080">
    <property type="match status" value="1"/>
</dbReference>